<dbReference type="SUPFAM" id="SSF57756">
    <property type="entry name" value="Retrovirus zinc finger-like domains"/>
    <property type="match status" value="4"/>
</dbReference>
<dbReference type="OMA" id="AECCEMK"/>
<dbReference type="PANTHER" id="PTHR46978:SF1">
    <property type="entry name" value="ZINC KNUCKLE (CCHC-TYPE) FAMILY PROTEIN"/>
    <property type="match status" value="1"/>
</dbReference>
<feature type="compositionally biased region" description="Basic and acidic residues" evidence="2">
    <location>
        <begin position="501"/>
        <end position="510"/>
    </location>
</feature>
<dbReference type="InterPro" id="IPR001878">
    <property type="entry name" value="Znf_CCHC"/>
</dbReference>
<accession>A0A1Y1HW80</accession>
<sequence>MAHPGVGRLRGGGDHSDDEDGPDADLTLGIMANFRKKFEADGALGTKPEGGASRKKQGPVLEGDASALEDEARASKKRKKKGALDRLEKRERSRSSTPLSHRQDSEQESPRERRKKKRKAFHEVESAAVEVRGVNPAWGDGPRDGSSEEEGQIFEEAEERVFDARDGLYVAKGQGFSGTDNGLDDVDRPDTDLEIHETSHELRKESKVNAAGPSLEAPDSSPPREADTDAPAVPSGDTLTMNNLLRGRRYWDPPEDNAQRCFNCGATGHKAWNCPEPKKERPCFVCGKFGHLGQKCPTGKLCFVCGKGGHEARDCPKKGMRRGAGWASGEGQEGNVCYKCGWEGHTRAECWRDYDEADLQLIRCYICGEHGHLSCVDVIENGPQEVTCYQCGQSGHTGDGCARGGRGNYERDDGGLTCYRCGEKGHIARGCSKQNNFTRNHRPAYYERDVYRGGYNDRYDPDQDYDDLDAPEHDYFSNSRSQEGNEGLWLGGGYKAGSSWRDDYDQDDRNSGGVSRGSSKYGNRRYSDEYGYENRRKDSRYEEGYHGYNGDDTGRSKSTGRRPWQEDRQEERTHRRWGGGGREYQGSYAGHKRNRY</sequence>
<feature type="compositionally biased region" description="Basic and acidic residues" evidence="2">
    <location>
        <begin position="525"/>
        <end position="545"/>
    </location>
</feature>
<feature type="compositionally biased region" description="Basic and acidic residues" evidence="2">
    <location>
        <begin position="197"/>
        <end position="207"/>
    </location>
</feature>
<organism evidence="4 5">
    <name type="scientific">Klebsormidium nitens</name>
    <name type="common">Green alga</name>
    <name type="synonym">Ulothrix nitens</name>
    <dbReference type="NCBI Taxonomy" id="105231"/>
    <lineage>
        <taxon>Eukaryota</taxon>
        <taxon>Viridiplantae</taxon>
        <taxon>Streptophyta</taxon>
        <taxon>Klebsormidiophyceae</taxon>
        <taxon>Klebsormidiales</taxon>
        <taxon>Klebsormidiaceae</taxon>
        <taxon>Klebsormidium</taxon>
    </lineage>
</organism>
<evidence type="ECO:0000256" key="2">
    <source>
        <dbReference type="SAM" id="MobiDB-lite"/>
    </source>
</evidence>
<dbReference type="InterPro" id="IPR036875">
    <property type="entry name" value="Znf_CCHC_sf"/>
</dbReference>
<evidence type="ECO:0000313" key="4">
    <source>
        <dbReference type="EMBL" id="GAQ82900.1"/>
    </source>
</evidence>
<keyword evidence="1" id="KW-0479">Metal-binding</keyword>
<dbReference type="SMART" id="SM00343">
    <property type="entry name" value="ZnF_C2HC"/>
    <property type="match status" value="7"/>
</dbReference>
<dbReference type="AlphaFoldDB" id="A0A1Y1HW80"/>
<feature type="domain" description="CCHC-type" evidence="3">
    <location>
        <begin position="260"/>
        <end position="276"/>
    </location>
</feature>
<evidence type="ECO:0000313" key="5">
    <source>
        <dbReference type="Proteomes" id="UP000054558"/>
    </source>
</evidence>
<reference evidence="4 5" key="1">
    <citation type="journal article" date="2014" name="Nat. Commun.">
        <title>Klebsormidium flaccidum genome reveals primary factors for plant terrestrial adaptation.</title>
        <authorList>
            <person name="Hori K."/>
            <person name="Maruyama F."/>
            <person name="Fujisawa T."/>
            <person name="Togashi T."/>
            <person name="Yamamoto N."/>
            <person name="Seo M."/>
            <person name="Sato S."/>
            <person name="Yamada T."/>
            <person name="Mori H."/>
            <person name="Tajima N."/>
            <person name="Moriyama T."/>
            <person name="Ikeuchi M."/>
            <person name="Watanabe M."/>
            <person name="Wada H."/>
            <person name="Kobayashi K."/>
            <person name="Saito M."/>
            <person name="Masuda T."/>
            <person name="Sasaki-Sekimoto Y."/>
            <person name="Mashiguchi K."/>
            <person name="Awai K."/>
            <person name="Shimojima M."/>
            <person name="Masuda S."/>
            <person name="Iwai M."/>
            <person name="Nobusawa T."/>
            <person name="Narise T."/>
            <person name="Kondo S."/>
            <person name="Saito H."/>
            <person name="Sato R."/>
            <person name="Murakawa M."/>
            <person name="Ihara Y."/>
            <person name="Oshima-Yamada Y."/>
            <person name="Ohtaka K."/>
            <person name="Satoh M."/>
            <person name="Sonobe K."/>
            <person name="Ishii M."/>
            <person name="Ohtani R."/>
            <person name="Kanamori-Sato M."/>
            <person name="Honoki R."/>
            <person name="Miyazaki D."/>
            <person name="Mochizuki H."/>
            <person name="Umetsu J."/>
            <person name="Higashi K."/>
            <person name="Shibata D."/>
            <person name="Kamiya Y."/>
            <person name="Sato N."/>
            <person name="Nakamura Y."/>
            <person name="Tabata S."/>
            <person name="Ida S."/>
            <person name="Kurokawa K."/>
            <person name="Ohta H."/>
        </authorList>
    </citation>
    <scope>NUCLEOTIDE SEQUENCE [LARGE SCALE GENOMIC DNA]</scope>
    <source>
        <strain evidence="4 5">NIES-2285</strain>
    </source>
</reference>
<feature type="domain" description="CCHC-type" evidence="3">
    <location>
        <begin position="388"/>
        <end position="401"/>
    </location>
</feature>
<dbReference type="Proteomes" id="UP000054558">
    <property type="component" value="Unassembled WGS sequence"/>
</dbReference>
<feature type="region of interest" description="Disordered" evidence="2">
    <location>
        <begin position="171"/>
        <end position="190"/>
    </location>
</feature>
<feature type="compositionally biased region" description="Basic and acidic residues" evidence="2">
    <location>
        <begin position="101"/>
        <end position="111"/>
    </location>
</feature>
<feature type="domain" description="CCHC-type" evidence="3">
    <location>
        <begin position="302"/>
        <end position="317"/>
    </location>
</feature>
<feature type="compositionally biased region" description="Basic and acidic residues" evidence="2">
    <location>
        <begin position="563"/>
        <end position="573"/>
    </location>
</feature>
<dbReference type="STRING" id="105231.A0A1Y1HW80"/>
<feature type="region of interest" description="Disordered" evidence="2">
    <location>
        <begin position="501"/>
        <end position="596"/>
    </location>
</feature>
<keyword evidence="5" id="KW-1185">Reference proteome</keyword>
<dbReference type="PROSITE" id="PS50158">
    <property type="entry name" value="ZF_CCHC"/>
    <property type="match status" value="6"/>
</dbReference>
<dbReference type="PANTHER" id="PTHR46978">
    <property type="entry name" value="ZINC KNUCKLE (CCHC-TYPE) FAMILY PROTEIN"/>
    <property type="match status" value="1"/>
</dbReference>
<evidence type="ECO:0000256" key="1">
    <source>
        <dbReference type="PROSITE-ProRule" id="PRU00047"/>
    </source>
</evidence>
<feature type="domain" description="CCHC-type" evidence="3">
    <location>
        <begin position="337"/>
        <end position="350"/>
    </location>
</feature>
<proteinExistence type="predicted"/>
<dbReference type="OrthoDB" id="427960at2759"/>
<name>A0A1Y1HW80_KLENI</name>
<gene>
    <name evidence="4" type="ORF">KFL_001280200</name>
</gene>
<feature type="region of interest" description="Disordered" evidence="2">
    <location>
        <begin position="452"/>
        <end position="488"/>
    </location>
</feature>
<feature type="domain" description="CCHC-type" evidence="3">
    <location>
        <begin position="418"/>
        <end position="433"/>
    </location>
</feature>
<dbReference type="EMBL" id="DF237077">
    <property type="protein sequence ID" value="GAQ82900.1"/>
    <property type="molecule type" value="Genomic_DNA"/>
</dbReference>
<dbReference type="Pfam" id="PF00098">
    <property type="entry name" value="zf-CCHC"/>
    <property type="match status" value="3"/>
</dbReference>
<dbReference type="Gene3D" id="4.10.60.10">
    <property type="entry name" value="Zinc finger, CCHC-type"/>
    <property type="match status" value="4"/>
</dbReference>
<dbReference type="GO" id="GO:0008270">
    <property type="term" value="F:zinc ion binding"/>
    <property type="evidence" value="ECO:0007669"/>
    <property type="project" value="UniProtKB-KW"/>
</dbReference>
<protein>
    <recommendedName>
        <fullName evidence="3">CCHC-type domain-containing protein</fullName>
    </recommendedName>
</protein>
<feature type="compositionally biased region" description="Basic and acidic residues" evidence="2">
    <location>
        <begin position="452"/>
        <end position="461"/>
    </location>
</feature>
<dbReference type="GO" id="GO:0003676">
    <property type="term" value="F:nucleic acid binding"/>
    <property type="evidence" value="ECO:0007669"/>
    <property type="project" value="InterPro"/>
</dbReference>
<feature type="region of interest" description="Disordered" evidence="2">
    <location>
        <begin position="41"/>
        <end position="159"/>
    </location>
</feature>
<feature type="region of interest" description="Disordered" evidence="2">
    <location>
        <begin position="197"/>
        <end position="240"/>
    </location>
</feature>
<keyword evidence="1" id="KW-0863">Zinc-finger</keyword>
<feature type="compositionally biased region" description="Polar residues" evidence="2">
    <location>
        <begin position="512"/>
        <end position="521"/>
    </location>
</feature>
<feature type="domain" description="CCHC-type" evidence="3">
    <location>
        <begin position="283"/>
        <end position="297"/>
    </location>
</feature>
<feature type="compositionally biased region" description="Basic and acidic residues" evidence="2">
    <location>
        <begin position="82"/>
        <end position="94"/>
    </location>
</feature>
<feature type="compositionally biased region" description="Acidic residues" evidence="2">
    <location>
        <begin position="147"/>
        <end position="158"/>
    </location>
</feature>
<evidence type="ECO:0000259" key="3">
    <source>
        <dbReference type="PROSITE" id="PS50158"/>
    </source>
</evidence>
<keyword evidence="1" id="KW-0862">Zinc</keyword>
<feature type="region of interest" description="Disordered" evidence="2">
    <location>
        <begin position="1"/>
        <end position="28"/>
    </location>
</feature>